<evidence type="ECO:0000256" key="6">
    <source>
        <dbReference type="ARBA" id="ARBA00023004"/>
    </source>
</evidence>
<dbReference type="InterPro" id="IPR002880">
    <property type="entry name" value="Pyrv_Fd/Flavodoxin_OxRdtase_N"/>
</dbReference>
<evidence type="ECO:0000256" key="8">
    <source>
        <dbReference type="ARBA" id="ARBA00053024"/>
    </source>
</evidence>
<gene>
    <name evidence="13" type="ORF">KIPB_006972</name>
</gene>
<dbReference type="InterPro" id="IPR019456">
    <property type="entry name" value="Pyrv-flavodox_OxRtase_EKR"/>
</dbReference>
<dbReference type="FunFam" id="3.30.70.20:FF:000022">
    <property type="entry name" value="Pyruvate:ferredoxin (Flavodoxin) oxidoreductase"/>
    <property type="match status" value="1"/>
</dbReference>
<dbReference type="GO" id="GO:0051539">
    <property type="term" value="F:4 iron, 4 sulfur cluster binding"/>
    <property type="evidence" value="ECO:0007669"/>
    <property type="project" value="UniProtKB-KW"/>
</dbReference>
<reference evidence="13 14" key="1">
    <citation type="journal article" date="2018" name="PLoS ONE">
        <title>The draft genome of Kipferlia bialata reveals reductive genome evolution in fornicate parasites.</title>
        <authorList>
            <person name="Tanifuji G."/>
            <person name="Takabayashi S."/>
            <person name="Kume K."/>
            <person name="Takagi M."/>
            <person name="Nakayama T."/>
            <person name="Kamikawa R."/>
            <person name="Inagaki Y."/>
            <person name="Hashimoto T."/>
        </authorList>
    </citation>
    <scope>NUCLEOTIDE SEQUENCE [LARGE SCALE GENOMIC DNA]</scope>
    <source>
        <strain evidence="13">NY0173</strain>
    </source>
</reference>
<feature type="domain" description="4Fe-4S ferredoxin-type" evidence="12">
    <location>
        <begin position="661"/>
        <end position="692"/>
    </location>
</feature>
<evidence type="ECO:0000256" key="4">
    <source>
        <dbReference type="ARBA" id="ARBA00022982"/>
    </source>
</evidence>
<keyword evidence="4" id="KW-0249">Electron transport</keyword>
<dbReference type="Proteomes" id="UP000265618">
    <property type="component" value="Unassembled WGS sequence"/>
</dbReference>
<evidence type="ECO:0000313" key="14">
    <source>
        <dbReference type="Proteomes" id="UP000265618"/>
    </source>
</evidence>
<dbReference type="InterPro" id="IPR050722">
    <property type="entry name" value="Pyruvate:ferred/Flavod_OxRd"/>
</dbReference>
<dbReference type="InterPro" id="IPR033412">
    <property type="entry name" value="PFOR_II"/>
</dbReference>
<dbReference type="Gene3D" id="3.40.50.920">
    <property type="match status" value="1"/>
</dbReference>
<dbReference type="SUPFAM" id="SSF54862">
    <property type="entry name" value="4Fe-4S ferredoxins"/>
    <property type="match status" value="1"/>
</dbReference>
<comment type="caution">
    <text evidence="13">The sequence shown here is derived from an EMBL/GenBank/DDBJ whole genome shotgun (WGS) entry which is preliminary data.</text>
</comment>
<dbReference type="FunFam" id="3.40.50.920:FF:000007">
    <property type="entry name" value="Pyruvate:ferredoxin (Flavodoxin) oxidoreductase"/>
    <property type="match status" value="1"/>
</dbReference>
<evidence type="ECO:0000256" key="10">
    <source>
        <dbReference type="ARBA" id="ARBA00067011"/>
    </source>
</evidence>
<sequence>QGLLLMIPNMYKIAGELLPAVMHVACRTVGTHAQCIFADHSDVYATRGAGWAMLASSSVQECQDLAVVSHIASLEASLPFVHFFDGFRTSHEIAKMSQISPETIASLIPEDAVKQFRNRGVNPEFPVVVGVTSGPDTFFQCAEALNPYYDALPDIVEAAMDKVSAATGRPLSLFDYAGAEDAEHVVVVMGSGAHVVEEAVSYLNERGQKVGVVNVKLFRPFSEKHLRAALPPTCKRVTVLDRVKESTAGAALYLDVLSAVKSRQSDMAHMEVLQGRFGIAGKNFSPTDAVSIFENSQREEPLDDFTVGQREEPMDDFTVGIVDDIIIHSIVDDITMRSLPPPTQKVDTVPDGTVQCMFYGLGADGTVGANKEAISLIADFVPLMEDYQERHAADAAKDVVGNYMPGEPYGDRTKPLYCQGYFAYDAKKSGGLTVSHLRFGSSQIDSPYSIDMADYVACHNPRYLQKYDMVENIRDNGVFMLNSEYTTLEEMEKHMPAHMKAALAAKNVRLFNIDAIKVAEEAGLGQRVNMIMQTAFFALSHVLPLDDAMALLKDSIAKKYGKKGASVVDANCAAVDNTLANLHEIQYDQQKWLAAESVESVESDITVEPVDEERPGFIREWLDHVGSQRGNDLTVAEAGTQVYERYPVGTSAYEKRGIAVNVPLWDEKKCIQCGMCAFACPHAVIRGFLVDKEEAKALPESVKLVKAKGRGVKGLSFGIQASVLDCTGCGVCVNTCPTDALHMSRLAPVEETEAAKWDALQAVSDKGHLVDKYTVKGASLQKPLLEFSGACAGCGETPYATLLTRLFGERMVIANASGCSHVWAGSTGVCPYTVNDKQRGPAYTNSLFEDNAEFGYGLFAATKARREELRMHVNKAIANRSCDAELESALKDWMGVYAMGDESRKAADLVQSLLPAVHTDRDMQFVIDNSHMLTKQSTWIIGGDGWAYDIGFGGLDHVLASGEDVNVLVLDTNVYSNTGGQKSKATPLGAVAKFAAGGVEKPHKDLGRMMMSYGNVYVASVSYGGDMAQTIRAFKEAEEYAGPSLIVCHCPCINWGMRAGGEAKPNTMPMGSSQAEEKIAVECGMWPLYRYDPTKDQPLTLDAPAATRPITDMLQNEVRFTSLMLSDPEAAQNQRLMLDAYVKEQRRSLESIVRSQEEDTA</sequence>
<dbReference type="GO" id="GO:0030976">
    <property type="term" value="F:thiamine pyrophosphate binding"/>
    <property type="evidence" value="ECO:0007669"/>
    <property type="project" value="InterPro"/>
</dbReference>
<dbReference type="EMBL" id="BDIP01001884">
    <property type="protein sequence ID" value="GIQ85325.1"/>
    <property type="molecule type" value="Genomic_DNA"/>
</dbReference>
<keyword evidence="1" id="KW-0813">Transport</keyword>
<feature type="domain" description="4Fe-4S ferredoxin-type" evidence="12">
    <location>
        <begin position="717"/>
        <end position="746"/>
    </location>
</feature>
<dbReference type="GO" id="GO:0050243">
    <property type="term" value="F:pyruvate dehydrogenase (NADP+) activity"/>
    <property type="evidence" value="ECO:0007669"/>
    <property type="project" value="UniProtKB-EC"/>
</dbReference>
<dbReference type="Gene3D" id="3.40.920.10">
    <property type="entry name" value="Pyruvate-ferredoxin oxidoreductase, PFOR, domain III"/>
    <property type="match status" value="1"/>
</dbReference>
<proteinExistence type="inferred from homology"/>
<protein>
    <recommendedName>
        <fullName evidence="10">pyruvate dehydrogenase (NADP(+))</fullName>
        <ecNumber evidence="10">1.2.1.51</ecNumber>
    </recommendedName>
    <alternativeName>
        <fullName evidence="11">Pyruvate:NADP(+) oxidoreductase</fullName>
    </alternativeName>
</protein>
<evidence type="ECO:0000256" key="2">
    <source>
        <dbReference type="ARBA" id="ARBA00022485"/>
    </source>
</evidence>
<evidence type="ECO:0000256" key="9">
    <source>
        <dbReference type="ARBA" id="ARBA00061065"/>
    </source>
</evidence>
<evidence type="ECO:0000256" key="11">
    <source>
        <dbReference type="ARBA" id="ARBA00076877"/>
    </source>
</evidence>
<dbReference type="OrthoDB" id="1688044at2759"/>
<dbReference type="Pfam" id="PF01855">
    <property type="entry name" value="POR_N"/>
    <property type="match status" value="1"/>
</dbReference>
<comment type="similarity">
    <text evidence="9">In the N-terminal section; belongs to the pyruvate:ferredoxin/flavodoxin oxidoreductase family.</text>
</comment>
<evidence type="ECO:0000256" key="5">
    <source>
        <dbReference type="ARBA" id="ARBA00023002"/>
    </source>
</evidence>
<dbReference type="Pfam" id="PF12838">
    <property type="entry name" value="Fer4_7"/>
    <property type="match status" value="1"/>
</dbReference>
<evidence type="ECO:0000259" key="12">
    <source>
        <dbReference type="PROSITE" id="PS51379"/>
    </source>
</evidence>
<feature type="non-terminal residue" evidence="13">
    <location>
        <position position="1"/>
    </location>
</feature>
<dbReference type="InterPro" id="IPR011766">
    <property type="entry name" value="TPP_enzyme_TPP-bd"/>
</dbReference>
<dbReference type="InterPro" id="IPR009014">
    <property type="entry name" value="Transketo_C/PFOR_II"/>
</dbReference>
<dbReference type="Pfam" id="PF10371">
    <property type="entry name" value="EKR"/>
    <property type="match status" value="1"/>
</dbReference>
<dbReference type="PANTHER" id="PTHR32154:SF0">
    <property type="entry name" value="PYRUVATE-FLAVODOXIN OXIDOREDUCTASE-RELATED"/>
    <property type="match status" value="1"/>
</dbReference>
<keyword evidence="3" id="KW-0479">Metal-binding</keyword>
<dbReference type="InterPro" id="IPR029061">
    <property type="entry name" value="THDP-binding"/>
</dbReference>
<dbReference type="Gene3D" id="3.40.50.970">
    <property type="match status" value="2"/>
</dbReference>
<evidence type="ECO:0000256" key="7">
    <source>
        <dbReference type="ARBA" id="ARBA00023014"/>
    </source>
</evidence>
<organism evidence="13 14">
    <name type="scientific">Kipferlia bialata</name>
    <dbReference type="NCBI Taxonomy" id="797122"/>
    <lineage>
        <taxon>Eukaryota</taxon>
        <taxon>Metamonada</taxon>
        <taxon>Carpediemonas-like organisms</taxon>
        <taxon>Kipferlia</taxon>
    </lineage>
</organism>
<keyword evidence="6" id="KW-0408">Iron</keyword>
<dbReference type="SMART" id="SM00890">
    <property type="entry name" value="EKR"/>
    <property type="match status" value="1"/>
</dbReference>
<dbReference type="SUPFAM" id="SSF52518">
    <property type="entry name" value="Thiamin diphosphate-binding fold (THDP-binding)"/>
    <property type="match status" value="2"/>
</dbReference>
<dbReference type="PROSITE" id="PS00198">
    <property type="entry name" value="4FE4S_FER_1"/>
    <property type="match status" value="1"/>
</dbReference>
<dbReference type="AlphaFoldDB" id="A0A9K3CZC0"/>
<keyword evidence="14" id="KW-1185">Reference proteome</keyword>
<dbReference type="SUPFAM" id="SSF52922">
    <property type="entry name" value="TK C-terminal domain-like"/>
    <property type="match status" value="1"/>
</dbReference>
<keyword evidence="2" id="KW-0004">4Fe-4S</keyword>
<dbReference type="SUPFAM" id="SSF53323">
    <property type="entry name" value="Pyruvate-ferredoxin oxidoreductase, PFOR, domain III"/>
    <property type="match status" value="1"/>
</dbReference>
<dbReference type="EC" id="1.2.1.51" evidence="10"/>
<dbReference type="InterPro" id="IPR019752">
    <property type="entry name" value="Pyrv/ketoisovalerate_OxRed_cat"/>
</dbReference>
<dbReference type="InterPro" id="IPR002869">
    <property type="entry name" value="Pyrv_flavodox_OxRed_cen"/>
</dbReference>
<evidence type="ECO:0000256" key="3">
    <source>
        <dbReference type="ARBA" id="ARBA00022723"/>
    </source>
</evidence>
<keyword evidence="7" id="KW-0411">Iron-sulfur</keyword>
<dbReference type="Pfam" id="PF02775">
    <property type="entry name" value="TPP_enzyme_C"/>
    <property type="match status" value="1"/>
</dbReference>
<dbReference type="GO" id="GO:0046872">
    <property type="term" value="F:metal ion binding"/>
    <property type="evidence" value="ECO:0007669"/>
    <property type="project" value="UniProtKB-KW"/>
</dbReference>
<evidence type="ECO:0000313" key="13">
    <source>
        <dbReference type="EMBL" id="GIQ85325.1"/>
    </source>
</evidence>
<name>A0A9K3CZC0_9EUKA</name>
<dbReference type="InterPro" id="IPR017900">
    <property type="entry name" value="4Fe4S_Fe_S_CS"/>
</dbReference>
<evidence type="ECO:0000256" key="1">
    <source>
        <dbReference type="ARBA" id="ARBA00022448"/>
    </source>
</evidence>
<dbReference type="InterPro" id="IPR017896">
    <property type="entry name" value="4Fe4S_Fe-S-bd"/>
</dbReference>
<accession>A0A9K3CZC0</accession>
<comment type="catalytic activity">
    <reaction evidence="8">
        <text>pyruvate + NADP(+) + CoA = acetyl-CoA + CO2 + NADPH</text>
        <dbReference type="Rhea" id="RHEA:17425"/>
        <dbReference type="ChEBI" id="CHEBI:15361"/>
        <dbReference type="ChEBI" id="CHEBI:16526"/>
        <dbReference type="ChEBI" id="CHEBI:57287"/>
        <dbReference type="ChEBI" id="CHEBI:57288"/>
        <dbReference type="ChEBI" id="CHEBI:57783"/>
        <dbReference type="ChEBI" id="CHEBI:58349"/>
        <dbReference type="EC" id="1.2.1.51"/>
    </reaction>
</comment>
<dbReference type="Gene3D" id="3.30.70.20">
    <property type="match status" value="1"/>
</dbReference>
<dbReference type="Pfam" id="PF17147">
    <property type="entry name" value="PFOR_II"/>
    <property type="match status" value="1"/>
</dbReference>
<dbReference type="PANTHER" id="PTHR32154">
    <property type="entry name" value="PYRUVATE-FLAVODOXIN OXIDOREDUCTASE-RELATED"/>
    <property type="match status" value="1"/>
</dbReference>
<keyword evidence="5" id="KW-0560">Oxidoreductase</keyword>
<dbReference type="CDD" id="cd07034">
    <property type="entry name" value="TPP_PYR_PFOR_IOR-alpha_like"/>
    <property type="match status" value="1"/>
</dbReference>
<dbReference type="PROSITE" id="PS51379">
    <property type="entry name" value="4FE4S_FER_2"/>
    <property type="match status" value="2"/>
</dbReference>
<dbReference type="Pfam" id="PF01558">
    <property type="entry name" value="POR"/>
    <property type="match status" value="1"/>
</dbReference>
<dbReference type="GO" id="GO:0006979">
    <property type="term" value="P:response to oxidative stress"/>
    <property type="evidence" value="ECO:0007669"/>
    <property type="project" value="TreeGrafter"/>
</dbReference>